<dbReference type="Pfam" id="PF00528">
    <property type="entry name" value="BPD_transp_1"/>
    <property type="match status" value="1"/>
</dbReference>
<dbReference type="AlphaFoldDB" id="A0A1G9N0P9"/>
<dbReference type="InterPro" id="IPR000515">
    <property type="entry name" value="MetI-like"/>
</dbReference>
<feature type="transmembrane region" description="Helical" evidence="7">
    <location>
        <begin position="254"/>
        <end position="273"/>
    </location>
</feature>
<gene>
    <name evidence="9" type="ORF">SAMN04488692_10969</name>
</gene>
<keyword evidence="5 7" id="KW-1133">Transmembrane helix</keyword>
<evidence type="ECO:0000256" key="5">
    <source>
        <dbReference type="ARBA" id="ARBA00022989"/>
    </source>
</evidence>
<dbReference type="InterPro" id="IPR050366">
    <property type="entry name" value="BP-dependent_transpt_permease"/>
</dbReference>
<dbReference type="SUPFAM" id="SSF161098">
    <property type="entry name" value="MetI-like"/>
    <property type="match status" value="1"/>
</dbReference>
<comment type="similarity">
    <text evidence="7">Belongs to the binding-protein-dependent transport system permease family.</text>
</comment>
<dbReference type="STRING" id="321763.SAMN04488692_10969"/>
<dbReference type="PROSITE" id="PS50928">
    <property type="entry name" value="ABC_TM1"/>
    <property type="match status" value="1"/>
</dbReference>
<evidence type="ECO:0000256" key="1">
    <source>
        <dbReference type="ARBA" id="ARBA00004651"/>
    </source>
</evidence>
<dbReference type="PANTHER" id="PTHR43386:SF1">
    <property type="entry name" value="D,D-DIPEPTIDE TRANSPORT SYSTEM PERMEASE PROTEIN DDPC-RELATED"/>
    <property type="match status" value="1"/>
</dbReference>
<feature type="transmembrane region" description="Helical" evidence="7">
    <location>
        <begin position="205"/>
        <end position="234"/>
    </location>
</feature>
<feature type="transmembrane region" description="Helical" evidence="7">
    <location>
        <begin position="84"/>
        <end position="105"/>
    </location>
</feature>
<accession>A0A1G9N0P9</accession>
<evidence type="ECO:0000256" key="4">
    <source>
        <dbReference type="ARBA" id="ARBA00022692"/>
    </source>
</evidence>
<dbReference type="InterPro" id="IPR025966">
    <property type="entry name" value="OppC_N"/>
</dbReference>
<feature type="domain" description="ABC transmembrane type-1" evidence="8">
    <location>
        <begin position="88"/>
        <end position="277"/>
    </location>
</feature>
<dbReference type="Pfam" id="PF12911">
    <property type="entry name" value="OppC_N"/>
    <property type="match status" value="1"/>
</dbReference>
<evidence type="ECO:0000256" key="6">
    <source>
        <dbReference type="ARBA" id="ARBA00023136"/>
    </source>
</evidence>
<feature type="transmembrane region" description="Helical" evidence="7">
    <location>
        <begin position="29"/>
        <end position="49"/>
    </location>
</feature>
<feature type="transmembrane region" description="Helical" evidence="7">
    <location>
        <begin position="137"/>
        <end position="162"/>
    </location>
</feature>
<keyword evidence="2 7" id="KW-0813">Transport</keyword>
<evidence type="ECO:0000256" key="3">
    <source>
        <dbReference type="ARBA" id="ARBA00022475"/>
    </source>
</evidence>
<name>A0A1G9N0P9_9FIRM</name>
<dbReference type="Gene3D" id="1.10.3720.10">
    <property type="entry name" value="MetI-like"/>
    <property type="match status" value="1"/>
</dbReference>
<reference evidence="9 10" key="1">
    <citation type="submission" date="2016-10" db="EMBL/GenBank/DDBJ databases">
        <authorList>
            <person name="de Groot N.N."/>
        </authorList>
    </citation>
    <scope>NUCLEOTIDE SEQUENCE [LARGE SCALE GENOMIC DNA]</scope>
    <source>
        <strain evidence="9 10">SLAS-1</strain>
    </source>
</reference>
<keyword evidence="10" id="KW-1185">Reference proteome</keyword>
<dbReference type="InterPro" id="IPR035906">
    <property type="entry name" value="MetI-like_sf"/>
</dbReference>
<dbReference type="PANTHER" id="PTHR43386">
    <property type="entry name" value="OLIGOPEPTIDE TRANSPORT SYSTEM PERMEASE PROTEIN APPC"/>
    <property type="match status" value="1"/>
</dbReference>
<protein>
    <submittedName>
        <fullName evidence="9">Peptide/nickel transport system permease protein</fullName>
    </submittedName>
</protein>
<evidence type="ECO:0000256" key="2">
    <source>
        <dbReference type="ARBA" id="ARBA00022448"/>
    </source>
</evidence>
<keyword evidence="6 7" id="KW-0472">Membrane</keyword>
<proteinExistence type="inferred from homology"/>
<comment type="subcellular location">
    <subcellularLocation>
        <location evidence="1 7">Cell membrane</location>
        <topology evidence="1 7">Multi-pass membrane protein</topology>
    </subcellularLocation>
</comment>
<organism evidence="9 10">
    <name type="scientific">Halarsenatibacter silvermanii</name>
    <dbReference type="NCBI Taxonomy" id="321763"/>
    <lineage>
        <taxon>Bacteria</taxon>
        <taxon>Bacillati</taxon>
        <taxon>Bacillota</taxon>
        <taxon>Clostridia</taxon>
        <taxon>Halanaerobiales</taxon>
        <taxon>Halarsenatibacteraceae</taxon>
        <taxon>Halarsenatibacter</taxon>
    </lineage>
</organism>
<evidence type="ECO:0000256" key="7">
    <source>
        <dbReference type="RuleBase" id="RU363032"/>
    </source>
</evidence>
<dbReference type="EMBL" id="FNGO01000009">
    <property type="protein sequence ID" value="SDL80049.1"/>
    <property type="molecule type" value="Genomic_DNA"/>
</dbReference>
<keyword evidence="3" id="KW-1003">Cell membrane</keyword>
<dbReference type="Proteomes" id="UP000199476">
    <property type="component" value="Unassembled WGS sequence"/>
</dbReference>
<evidence type="ECO:0000313" key="10">
    <source>
        <dbReference type="Proteomes" id="UP000199476"/>
    </source>
</evidence>
<dbReference type="CDD" id="cd06261">
    <property type="entry name" value="TM_PBP2"/>
    <property type="match status" value="1"/>
</dbReference>
<sequence length="301" mass="33326">MQISARGLSRLRRKIARYLSIMKSDYRTYFGGALIFIFLFTGILAPLLAPHNPYEQDVTRRLQSPSRQHLAGTDELGRDIFSRIIYAFRISIMVSFGGVLISVTMGIMLGTAAAYFGGFIDNALLLLFDIIRAFPPIILILSLVAVVGPSIRNIIIILGITIMPRYGRVVRAETLSVKEEDYVTAARTIGANSPRILFKEILPNVFPSVLVLSGMDMASMIMWEAGLSFLGFGVQPPATSWGLMLRQGYDFIQILPHMILFPAFCISLTMLGFSTFSESIRRALNPKTSSPVEAETDEGMS</sequence>
<evidence type="ECO:0000259" key="8">
    <source>
        <dbReference type="PROSITE" id="PS50928"/>
    </source>
</evidence>
<dbReference type="GO" id="GO:0005886">
    <property type="term" value="C:plasma membrane"/>
    <property type="evidence" value="ECO:0007669"/>
    <property type="project" value="UniProtKB-SubCell"/>
</dbReference>
<evidence type="ECO:0000313" key="9">
    <source>
        <dbReference type="EMBL" id="SDL80049.1"/>
    </source>
</evidence>
<keyword evidence="4 7" id="KW-0812">Transmembrane</keyword>
<dbReference type="GO" id="GO:0055085">
    <property type="term" value="P:transmembrane transport"/>
    <property type="evidence" value="ECO:0007669"/>
    <property type="project" value="InterPro"/>
</dbReference>